<dbReference type="AlphaFoldDB" id="A0A438CQM5"/>
<proteinExistence type="predicted"/>
<evidence type="ECO:0000313" key="4">
    <source>
        <dbReference type="Proteomes" id="UP000288805"/>
    </source>
</evidence>
<dbReference type="PANTHER" id="PTHR10621">
    <property type="entry name" value="UV EXCISION REPAIR PROTEIN RAD23"/>
    <property type="match status" value="1"/>
</dbReference>
<reference evidence="2 4" key="1">
    <citation type="journal article" date="2018" name="PLoS Genet.">
        <title>Population sequencing reveals clonal diversity and ancestral inbreeding in the grapevine cultivar Chardonnay.</title>
        <authorList>
            <person name="Roach M.J."/>
            <person name="Johnson D.L."/>
            <person name="Bohlmann J."/>
            <person name="van Vuuren H.J."/>
            <person name="Jones S.J."/>
            <person name="Pretorius I.S."/>
            <person name="Schmidt S.A."/>
            <person name="Borneman A.R."/>
        </authorList>
    </citation>
    <scope>NUCLEOTIDE SEQUENCE [LARGE SCALE GENOMIC DNA]</scope>
    <source>
        <strain evidence="4">cv. Chardonnay</strain>
        <strain evidence="2">I10V1</strain>
        <tissue evidence="2">Leaf</tissue>
    </source>
</reference>
<dbReference type="Pfam" id="PF00240">
    <property type="entry name" value="ubiquitin"/>
    <property type="match status" value="2"/>
</dbReference>
<feature type="domain" description="Ubiquitin-like" evidence="1">
    <location>
        <begin position="85"/>
        <end position="156"/>
    </location>
</feature>
<dbReference type="EMBL" id="QGNW01000654">
    <property type="protein sequence ID" value="RVW66444.1"/>
    <property type="molecule type" value="Genomic_DNA"/>
</dbReference>
<dbReference type="Proteomes" id="UP000288805">
    <property type="component" value="Unassembled WGS sequence"/>
</dbReference>
<evidence type="ECO:0000313" key="2">
    <source>
        <dbReference type="EMBL" id="RVW25514.1"/>
    </source>
</evidence>
<comment type="caution">
    <text evidence="2">The sequence shown here is derived from an EMBL/GenBank/DDBJ whole genome shotgun (WGS) entry which is preliminary data.</text>
</comment>
<dbReference type="SUPFAM" id="SSF54236">
    <property type="entry name" value="Ubiquitin-like"/>
    <property type="match status" value="3"/>
</dbReference>
<dbReference type="InterPro" id="IPR029071">
    <property type="entry name" value="Ubiquitin-like_domsf"/>
</dbReference>
<dbReference type="Gene3D" id="3.10.20.90">
    <property type="entry name" value="Phosphatidylinositol 3-kinase Catalytic Subunit, Chain A, domain 1"/>
    <property type="match status" value="3"/>
</dbReference>
<dbReference type="InterPro" id="IPR000626">
    <property type="entry name" value="Ubiquitin-like_dom"/>
</dbReference>
<sequence length="252" mass="29118">MRVIIAARTCEFAIDIGLQEPVLEIKHKIEQLHGVPVALQTLSVSGWELMDGLDMEDYPIVTEGTRIDLMTKHIEHYPLARCSKIQIIIKFSARQISIEVDRTETVGSLKEKIHIIEGTPIKRMILYFSGIEMEEDFRNLSEYGIREFSEIIVFLKALNRTRDQPPVRKLNVVVQTSSSLLNSACIPLELRDMDTVHELRQLLLARKILPRDDYLFIHKQRIMRDNCSLRWHGVEDGDSLYVFRGTVSRNGF</sequence>
<dbReference type="SMART" id="SM00213">
    <property type="entry name" value="UBQ"/>
    <property type="match status" value="3"/>
</dbReference>
<dbReference type="CDD" id="cd17039">
    <property type="entry name" value="Ubl_ubiquitin_like"/>
    <property type="match status" value="3"/>
</dbReference>
<feature type="domain" description="Ubiquitin-like" evidence="1">
    <location>
        <begin position="170"/>
        <end position="242"/>
    </location>
</feature>
<dbReference type="PROSITE" id="PS50053">
    <property type="entry name" value="UBIQUITIN_2"/>
    <property type="match status" value="3"/>
</dbReference>
<feature type="domain" description="Ubiquitin-like" evidence="1">
    <location>
        <begin position="1"/>
        <end position="60"/>
    </location>
</feature>
<evidence type="ECO:0000259" key="1">
    <source>
        <dbReference type="PROSITE" id="PS50053"/>
    </source>
</evidence>
<protein>
    <submittedName>
        <fullName evidence="2">Polyubiquitin</fullName>
    </submittedName>
</protein>
<organism evidence="2 4">
    <name type="scientific">Vitis vinifera</name>
    <name type="common">Grape</name>
    <dbReference type="NCBI Taxonomy" id="29760"/>
    <lineage>
        <taxon>Eukaryota</taxon>
        <taxon>Viridiplantae</taxon>
        <taxon>Streptophyta</taxon>
        <taxon>Embryophyta</taxon>
        <taxon>Tracheophyta</taxon>
        <taxon>Spermatophyta</taxon>
        <taxon>Magnoliopsida</taxon>
        <taxon>eudicotyledons</taxon>
        <taxon>Gunneridae</taxon>
        <taxon>Pentapetalae</taxon>
        <taxon>rosids</taxon>
        <taxon>Vitales</taxon>
        <taxon>Vitaceae</taxon>
        <taxon>Viteae</taxon>
        <taxon>Vitis</taxon>
    </lineage>
</organism>
<evidence type="ECO:0000313" key="3">
    <source>
        <dbReference type="EMBL" id="RVW66444.1"/>
    </source>
</evidence>
<gene>
    <name evidence="2" type="primary">ubi_0</name>
    <name evidence="3" type="synonym">ubi_1</name>
    <name evidence="3" type="ORF">CK203_065691</name>
    <name evidence="2" type="ORF">CK203_103524</name>
</gene>
<dbReference type="EMBL" id="QGNW01002085">
    <property type="protein sequence ID" value="RVW25514.1"/>
    <property type="molecule type" value="Genomic_DNA"/>
</dbReference>
<name>A0A438CQM5_VITVI</name>
<dbReference type="PANTHER" id="PTHR10621:SF39">
    <property type="entry name" value="UBIQUITIN-LIKE SUPERFAMILY PROTEIN"/>
    <property type="match status" value="1"/>
</dbReference>
<accession>A0A438CQM5</accession>